<dbReference type="Gene3D" id="3.30.160.20">
    <property type="match status" value="1"/>
</dbReference>
<dbReference type="GO" id="GO:0070126">
    <property type="term" value="P:mitochondrial translational termination"/>
    <property type="evidence" value="ECO:0007669"/>
    <property type="project" value="TreeGrafter"/>
</dbReference>
<protein>
    <recommendedName>
        <fullName evidence="2">Prokaryotic-type class I peptide chain release factors domain-containing protein</fullName>
    </recommendedName>
</protein>
<dbReference type="SUPFAM" id="SSF110916">
    <property type="entry name" value="Peptidyl-tRNA hydrolase domain-like"/>
    <property type="match status" value="1"/>
</dbReference>
<evidence type="ECO:0000313" key="4">
    <source>
        <dbReference type="Proteomes" id="UP000000689"/>
    </source>
</evidence>
<dbReference type="GO" id="GO:0016150">
    <property type="term" value="F:translation release factor activity, codon nonspecific"/>
    <property type="evidence" value="ECO:0007669"/>
    <property type="project" value="TreeGrafter"/>
</dbReference>
<accession>G0WEH0</accession>
<dbReference type="eggNOG" id="KOG3429">
    <property type="taxonomic scope" value="Eukaryota"/>
</dbReference>
<dbReference type="GO" id="GO:0005762">
    <property type="term" value="C:mitochondrial large ribosomal subunit"/>
    <property type="evidence" value="ECO:0007669"/>
    <property type="project" value="TreeGrafter"/>
</dbReference>
<dbReference type="OMA" id="GGQNVNC"/>
<dbReference type="InterPro" id="IPR000352">
    <property type="entry name" value="Pep_chain_release_fac_I"/>
</dbReference>
<dbReference type="InterPro" id="IPR052104">
    <property type="entry name" value="Mito_Release_Factor_mL62"/>
</dbReference>
<evidence type="ECO:0000313" key="3">
    <source>
        <dbReference type="EMBL" id="CCD26181.2"/>
    </source>
</evidence>
<dbReference type="RefSeq" id="XP_003671424.2">
    <property type="nucleotide sequence ID" value="XM_003671376.2"/>
</dbReference>
<dbReference type="PANTHER" id="PTHR11075:SF54">
    <property type="entry name" value="LARGE RIBOSOMAL SUBUNIT PROTEIN ML62"/>
    <property type="match status" value="1"/>
</dbReference>
<evidence type="ECO:0000256" key="1">
    <source>
        <dbReference type="SAM" id="MobiDB-lite"/>
    </source>
</evidence>
<dbReference type="GO" id="GO:0004045">
    <property type="term" value="F:peptidyl-tRNA hydrolase activity"/>
    <property type="evidence" value="ECO:0007669"/>
    <property type="project" value="TreeGrafter"/>
</dbReference>
<sequence>MNILNRHLFQKVKYRWFSTINGRDIQIYKKAKEWMENLSPATIPLDTFQVRFDRSSGPGGQKVNKTSSKCTMTLRNLRDCQLIPFEIKKLIIEKPLRHYKKTTDSIVIQSDTFRSREKNKQLCLNKLIEEIKNVCSFPSETAPSTLKNGMKSKGVVTKEGYDKRN</sequence>
<organism evidence="3 4">
    <name type="scientific">Naumovozyma dairenensis (strain ATCC 10597 / BCRC 20456 / CBS 421 / NBRC 0211 / NRRL Y-12639)</name>
    <name type="common">Saccharomyces dairenensis</name>
    <dbReference type="NCBI Taxonomy" id="1071378"/>
    <lineage>
        <taxon>Eukaryota</taxon>
        <taxon>Fungi</taxon>
        <taxon>Dikarya</taxon>
        <taxon>Ascomycota</taxon>
        <taxon>Saccharomycotina</taxon>
        <taxon>Saccharomycetes</taxon>
        <taxon>Saccharomycetales</taxon>
        <taxon>Saccharomycetaceae</taxon>
        <taxon>Naumovozyma</taxon>
    </lineage>
</organism>
<evidence type="ECO:0000259" key="2">
    <source>
        <dbReference type="Pfam" id="PF00472"/>
    </source>
</evidence>
<reference evidence="3 4" key="1">
    <citation type="journal article" date="2011" name="Proc. Natl. Acad. Sci. U.S.A.">
        <title>Evolutionary erosion of yeast sex chromosomes by mating-type switching accidents.</title>
        <authorList>
            <person name="Gordon J.L."/>
            <person name="Armisen D."/>
            <person name="Proux-Wera E."/>
            <person name="Oheigeartaigh S.S."/>
            <person name="Byrne K.P."/>
            <person name="Wolfe K.H."/>
        </authorList>
    </citation>
    <scope>NUCLEOTIDE SEQUENCE [LARGE SCALE GENOMIC DNA]</scope>
    <source>
        <strain evidence="4">ATCC 10597 / BCRC 20456 / CBS 421 / NBRC 0211 / NRRL Y-12639</strain>
    </source>
</reference>
<dbReference type="Proteomes" id="UP000000689">
    <property type="component" value="Chromosome 7"/>
</dbReference>
<dbReference type="AlphaFoldDB" id="G0WEH0"/>
<dbReference type="KEGG" id="ndi:NDAI_0G04040"/>
<dbReference type="OrthoDB" id="270639at2759"/>
<dbReference type="GeneID" id="11495680"/>
<dbReference type="STRING" id="1071378.G0WEH0"/>
<feature type="region of interest" description="Disordered" evidence="1">
    <location>
        <begin position="142"/>
        <end position="165"/>
    </location>
</feature>
<dbReference type="PANTHER" id="PTHR11075">
    <property type="entry name" value="PEPTIDE CHAIN RELEASE FACTOR"/>
    <property type="match status" value="1"/>
</dbReference>
<dbReference type="HOGENOM" id="CLU_089470_0_2_1"/>
<name>G0WEH0_NAUDC</name>
<gene>
    <name evidence="3" type="primary">NDAI0G04040</name>
    <name evidence="3" type="ordered locus">NDAI_0G04040</name>
</gene>
<proteinExistence type="predicted"/>
<keyword evidence="4" id="KW-1185">Reference proteome</keyword>
<feature type="domain" description="Prokaryotic-type class I peptide chain release factors" evidence="2">
    <location>
        <begin position="42"/>
        <end position="134"/>
    </location>
</feature>
<dbReference type="Pfam" id="PF00472">
    <property type="entry name" value="RF-1"/>
    <property type="match status" value="1"/>
</dbReference>
<dbReference type="EMBL" id="HE580273">
    <property type="protein sequence ID" value="CCD26181.2"/>
    <property type="molecule type" value="Genomic_DNA"/>
</dbReference>